<protein>
    <recommendedName>
        <fullName evidence="2">F-box domain-containing protein</fullName>
    </recommendedName>
</protein>
<dbReference type="InterPro" id="IPR053197">
    <property type="entry name" value="F-box_SCFL_complex_component"/>
</dbReference>
<dbReference type="InterPro" id="IPR053781">
    <property type="entry name" value="F-box_AtFBL13-like"/>
</dbReference>
<feature type="signal peptide" evidence="1">
    <location>
        <begin position="1"/>
        <end position="28"/>
    </location>
</feature>
<accession>A0A5J9SC83</accession>
<dbReference type="SUPFAM" id="SSF81383">
    <property type="entry name" value="F-box domain"/>
    <property type="match status" value="1"/>
</dbReference>
<gene>
    <name evidence="3" type="ORF">EJB05_58078</name>
</gene>
<dbReference type="CDD" id="cd22160">
    <property type="entry name" value="F-box_AtFBL13-like"/>
    <property type="match status" value="1"/>
</dbReference>
<keyword evidence="4" id="KW-1185">Reference proteome</keyword>
<organism evidence="3 4">
    <name type="scientific">Eragrostis curvula</name>
    <name type="common">weeping love grass</name>
    <dbReference type="NCBI Taxonomy" id="38414"/>
    <lineage>
        <taxon>Eukaryota</taxon>
        <taxon>Viridiplantae</taxon>
        <taxon>Streptophyta</taxon>
        <taxon>Embryophyta</taxon>
        <taxon>Tracheophyta</taxon>
        <taxon>Spermatophyta</taxon>
        <taxon>Magnoliopsida</taxon>
        <taxon>Liliopsida</taxon>
        <taxon>Poales</taxon>
        <taxon>Poaceae</taxon>
        <taxon>PACMAD clade</taxon>
        <taxon>Chloridoideae</taxon>
        <taxon>Eragrostideae</taxon>
        <taxon>Eragrostidinae</taxon>
        <taxon>Eragrostis</taxon>
    </lineage>
</organism>
<feature type="chain" id="PRO_5023811831" description="F-box domain-containing protein" evidence="1">
    <location>
        <begin position="29"/>
        <end position="153"/>
    </location>
</feature>
<evidence type="ECO:0000313" key="4">
    <source>
        <dbReference type="Proteomes" id="UP000324897"/>
    </source>
</evidence>
<dbReference type="Gramene" id="TVT96721">
    <property type="protein sequence ID" value="TVT96721"/>
    <property type="gene ID" value="EJB05_58078"/>
</dbReference>
<dbReference type="InterPro" id="IPR001810">
    <property type="entry name" value="F-box_dom"/>
</dbReference>
<feature type="domain" description="F-box" evidence="2">
    <location>
        <begin position="67"/>
        <end position="113"/>
    </location>
</feature>
<dbReference type="AlphaFoldDB" id="A0A5J9SC83"/>
<name>A0A5J9SC83_9POAL</name>
<dbReference type="EMBL" id="RWGY01001135">
    <property type="protein sequence ID" value="TVT96721.1"/>
    <property type="molecule type" value="Genomic_DNA"/>
</dbReference>
<dbReference type="OrthoDB" id="1933116at2759"/>
<dbReference type="PANTHER" id="PTHR34223">
    <property type="entry name" value="OS11G0201299 PROTEIN"/>
    <property type="match status" value="1"/>
</dbReference>
<dbReference type="Proteomes" id="UP000324897">
    <property type="component" value="Unassembled WGS sequence"/>
</dbReference>
<dbReference type="InterPro" id="IPR036047">
    <property type="entry name" value="F-box-like_dom_sf"/>
</dbReference>
<comment type="caution">
    <text evidence="3">The sequence shown here is derived from an EMBL/GenBank/DDBJ whole genome shotgun (WGS) entry which is preliminary data.</text>
</comment>
<reference evidence="3 4" key="1">
    <citation type="journal article" date="2019" name="Sci. Rep.">
        <title>A high-quality genome of Eragrostis curvula grass provides insights into Poaceae evolution and supports new strategies to enhance forage quality.</title>
        <authorList>
            <person name="Carballo J."/>
            <person name="Santos B.A.C.M."/>
            <person name="Zappacosta D."/>
            <person name="Garbus I."/>
            <person name="Selva J.P."/>
            <person name="Gallo C.A."/>
            <person name="Diaz A."/>
            <person name="Albertini E."/>
            <person name="Caccamo M."/>
            <person name="Echenique V."/>
        </authorList>
    </citation>
    <scope>NUCLEOTIDE SEQUENCE [LARGE SCALE GENOMIC DNA]</scope>
    <source>
        <strain evidence="4">cv. Victoria</strain>
        <tissue evidence="3">Leaf</tissue>
    </source>
</reference>
<dbReference type="PROSITE" id="PS50181">
    <property type="entry name" value="FBOX"/>
    <property type="match status" value="1"/>
</dbReference>
<dbReference type="Pfam" id="PF00646">
    <property type="entry name" value="F-box"/>
    <property type="match status" value="1"/>
</dbReference>
<sequence>MGARPHGLFTYLMHIVGSLLKQVTLSLAPVGSFLDSSCGRSVGARFLFDEMPMDDEDTGAAPVTVGDEGINALPDRILARILGFLPAEEAVRTCQLARRWRHLWKSATSLRVLVADGEFLGTVDKVEKFVDCLVSSRKRKRASLDSCDLSVGS</sequence>
<keyword evidence="1" id="KW-0732">Signal</keyword>
<dbReference type="Gene3D" id="1.20.1280.50">
    <property type="match status" value="1"/>
</dbReference>
<feature type="non-terminal residue" evidence="3">
    <location>
        <position position="1"/>
    </location>
</feature>
<dbReference type="PANTHER" id="PTHR34223:SF107">
    <property type="entry name" value="F-BOX DOMAIN-CONTAINING PROTEIN"/>
    <property type="match status" value="1"/>
</dbReference>
<evidence type="ECO:0000259" key="2">
    <source>
        <dbReference type="PROSITE" id="PS50181"/>
    </source>
</evidence>
<proteinExistence type="predicted"/>
<evidence type="ECO:0000256" key="1">
    <source>
        <dbReference type="SAM" id="SignalP"/>
    </source>
</evidence>
<evidence type="ECO:0000313" key="3">
    <source>
        <dbReference type="EMBL" id="TVT96721.1"/>
    </source>
</evidence>